<dbReference type="PANTHER" id="PTHR28457">
    <property type="entry name" value="COILED-COIL DOMAIN-CONTAINING PROTEIN 189"/>
    <property type="match status" value="1"/>
</dbReference>
<dbReference type="Proteomes" id="UP000261620">
    <property type="component" value="Unplaced"/>
</dbReference>
<feature type="compositionally biased region" description="Basic and acidic residues" evidence="1">
    <location>
        <begin position="271"/>
        <end position="284"/>
    </location>
</feature>
<dbReference type="AlphaFoldDB" id="A0A3Q4AFN7"/>
<reference evidence="2" key="2">
    <citation type="submission" date="2025-09" db="UniProtKB">
        <authorList>
            <consortium name="Ensembl"/>
        </authorList>
    </citation>
    <scope>IDENTIFICATION</scope>
</reference>
<evidence type="ECO:0000313" key="3">
    <source>
        <dbReference type="Proteomes" id="UP000261620"/>
    </source>
</evidence>
<dbReference type="PANTHER" id="PTHR28457:SF1">
    <property type="entry name" value="CILIA- AND FLAGELLA-ASSOCIATED PROTEIN 119"/>
    <property type="match status" value="1"/>
</dbReference>
<organism evidence="2 3">
    <name type="scientific">Mola mola</name>
    <name type="common">Ocean sunfish</name>
    <name type="synonym">Tetraodon mola</name>
    <dbReference type="NCBI Taxonomy" id="94237"/>
    <lineage>
        <taxon>Eukaryota</taxon>
        <taxon>Metazoa</taxon>
        <taxon>Chordata</taxon>
        <taxon>Craniata</taxon>
        <taxon>Vertebrata</taxon>
        <taxon>Euteleostomi</taxon>
        <taxon>Actinopterygii</taxon>
        <taxon>Neopterygii</taxon>
        <taxon>Teleostei</taxon>
        <taxon>Neoteleostei</taxon>
        <taxon>Acanthomorphata</taxon>
        <taxon>Eupercaria</taxon>
        <taxon>Tetraodontiformes</taxon>
        <taxon>Molidae</taxon>
        <taxon>Mola</taxon>
    </lineage>
</organism>
<evidence type="ECO:0000256" key="1">
    <source>
        <dbReference type="SAM" id="MobiDB-lite"/>
    </source>
</evidence>
<protein>
    <submittedName>
        <fullName evidence="2">Uncharacterized protein</fullName>
    </submittedName>
</protein>
<feature type="region of interest" description="Disordered" evidence="1">
    <location>
        <begin position="271"/>
        <end position="291"/>
    </location>
</feature>
<proteinExistence type="predicted"/>
<sequence>MSAILVGVCRMDVSYHDMEEINKLQSIPDLERFLPLISDYLSAQTHTHRALACVTLLLCDSALCSVFGVDLPEPKRRALLELYVQTVLFCRELKFNNEQTSALLSIIKSIHEANVETPLNNIKQCFKYCKELLLCHSVRRPPHSINLFSAEEVNCILQYIINSYLRHCRLYKYIFTPEVYIGNELFYAEATAQMDGSPEMQEELEWSAPGRITNHQKDCVGKLDAPQAPLWYNLIFLSLSGSKSELKALIEKEVREQMALVSGRLDQQLKEFANRQNRASESHRGRYKTKK</sequence>
<dbReference type="Pfam" id="PF14769">
    <property type="entry name" value="CLAMP"/>
    <property type="match status" value="1"/>
</dbReference>
<reference evidence="2" key="1">
    <citation type="submission" date="2025-08" db="UniProtKB">
        <authorList>
            <consortium name="Ensembl"/>
        </authorList>
    </citation>
    <scope>IDENTIFICATION</scope>
</reference>
<evidence type="ECO:0000313" key="2">
    <source>
        <dbReference type="Ensembl" id="ENSMMOP00000002845.1"/>
    </source>
</evidence>
<dbReference type="OMA" id="HISMHTH"/>
<name>A0A3Q4AFN7_MOLML</name>
<dbReference type="STRING" id="94237.ENSMMOP00000002845"/>
<dbReference type="Ensembl" id="ENSMMOT00000002890.1">
    <property type="protein sequence ID" value="ENSMMOP00000002845.1"/>
    <property type="gene ID" value="ENSMMOG00000002295.1"/>
</dbReference>
<keyword evidence="3" id="KW-1185">Reference proteome</keyword>
<accession>A0A3Q4AFN7</accession>
<dbReference type="InterPro" id="IPR032727">
    <property type="entry name" value="CLAMP"/>
</dbReference>